<comment type="subcellular location">
    <subcellularLocation>
        <location evidence="2">Cytoplasm</location>
    </subcellularLocation>
    <subcellularLocation>
        <location evidence="1">Nucleus</location>
    </subcellularLocation>
</comment>
<evidence type="ECO:0000256" key="7">
    <source>
        <dbReference type="ARBA" id="ARBA00022694"/>
    </source>
</evidence>
<dbReference type="EMBL" id="FQNF01000034">
    <property type="protein sequence ID" value="SGZ39944.1"/>
    <property type="molecule type" value="Genomic_DNA"/>
</dbReference>
<evidence type="ECO:0000256" key="2">
    <source>
        <dbReference type="ARBA" id="ARBA00004496"/>
    </source>
</evidence>
<dbReference type="InterPro" id="IPR027417">
    <property type="entry name" value="P-loop_NTPase"/>
</dbReference>
<dbReference type="AlphaFoldDB" id="A0A1L0B0K8"/>
<comment type="pathway">
    <text evidence="3">tRNA modification; 5-methoxycarbonylmethyl-2-thiouridine-tRNA biosynthesis.</text>
</comment>
<dbReference type="PANTHER" id="PTHR15641:SF1">
    <property type="entry name" value="ELONGATOR COMPLEX PROTEIN 5"/>
    <property type="match status" value="1"/>
</dbReference>
<dbReference type="GO" id="GO:0002098">
    <property type="term" value="P:tRNA wobble uridine modification"/>
    <property type="evidence" value="ECO:0007669"/>
    <property type="project" value="InterPro"/>
</dbReference>
<keyword evidence="10" id="KW-1185">Reference proteome</keyword>
<comment type="similarity">
    <text evidence="4">Belongs to the ELP5 family.</text>
</comment>
<dbReference type="Proteomes" id="UP000183365">
    <property type="component" value="Unassembled WGS sequence"/>
</dbReference>
<evidence type="ECO:0000313" key="9">
    <source>
        <dbReference type="EMBL" id="SGZ39944.1"/>
    </source>
</evidence>
<dbReference type="InterPro" id="IPR019519">
    <property type="entry name" value="Elp5"/>
</dbReference>
<name>A0A1L0B0K8_9ASCO</name>
<dbReference type="GO" id="GO:0033588">
    <property type="term" value="C:elongator holoenzyme complex"/>
    <property type="evidence" value="ECO:0007669"/>
    <property type="project" value="InterPro"/>
</dbReference>
<protein>
    <recommendedName>
        <fullName evidence="5">Elongator complex protein 5</fullName>
    </recommendedName>
</protein>
<dbReference type="OrthoDB" id="166907at2759"/>
<evidence type="ECO:0000313" key="10">
    <source>
        <dbReference type="Proteomes" id="UP000183365"/>
    </source>
</evidence>
<evidence type="ECO:0000256" key="5">
    <source>
        <dbReference type="ARBA" id="ARBA00020264"/>
    </source>
</evidence>
<accession>A0A1L0B0K8</accession>
<keyword evidence="8" id="KW-0539">Nucleus</keyword>
<sequence length="326" mass="37850">MSLTTNNSIVLLKRTFSLKEQPSLILVLDSLLQTASSSLLSEFKHNNASLNVIYIGFENSINKPHYADHIIKPHQHVTLNDNESTFDNKYLRLIKEIESKITINKQTLLIIDNALYIDSDDLLLLINKLSYKEGEPIPNRTVLTVYHKDNVDFEQFQSKNNFSQMTTLYPSADQILKTESNVILDLNPIIKDNKFVYDEEDLDNNLNKFHIPRGFNNTKRYHVDFTNKRKSGRISTFKFIINSVDHEYIDDTKMLKVDNPFGNNDISEFEGMTTFNLQMTDKQRKAKESVELPFMEAQQFSSGGAIVYEFEKDDDYDEEDPYEDPF</sequence>
<dbReference type="GO" id="GO:0005829">
    <property type="term" value="C:cytosol"/>
    <property type="evidence" value="ECO:0007669"/>
    <property type="project" value="TreeGrafter"/>
</dbReference>
<dbReference type="Pfam" id="PF10483">
    <property type="entry name" value="Elong_Iki1"/>
    <property type="match status" value="1"/>
</dbReference>
<evidence type="ECO:0000256" key="3">
    <source>
        <dbReference type="ARBA" id="ARBA00005043"/>
    </source>
</evidence>
<dbReference type="PANTHER" id="PTHR15641">
    <property type="entry name" value="ELONGATOR COMPLEX PROTEIN 5"/>
    <property type="match status" value="1"/>
</dbReference>
<evidence type="ECO:0000256" key="1">
    <source>
        <dbReference type="ARBA" id="ARBA00004123"/>
    </source>
</evidence>
<dbReference type="GO" id="GO:0000049">
    <property type="term" value="F:tRNA binding"/>
    <property type="evidence" value="ECO:0007669"/>
    <property type="project" value="TreeGrafter"/>
</dbReference>
<dbReference type="CDD" id="cd19496">
    <property type="entry name" value="Elp5"/>
    <property type="match status" value="1"/>
</dbReference>
<proteinExistence type="inferred from homology"/>
<gene>
    <name evidence="9" type="ORF">HGUI_02144</name>
</gene>
<dbReference type="VEuPathDB" id="FungiDB:HGUI_02144"/>
<evidence type="ECO:0000256" key="8">
    <source>
        <dbReference type="ARBA" id="ARBA00023242"/>
    </source>
</evidence>
<organism evidence="9 10">
    <name type="scientific">Hanseniaspora guilliermondii</name>
    <dbReference type="NCBI Taxonomy" id="56406"/>
    <lineage>
        <taxon>Eukaryota</taxon>
        <taxon>Fungi</taxon>
        <taxon>Dikarya</taxon>
        <taxon>Ascomycota</taxon>
        <taxon>Saccharomycotina</taxon>
        <taxon>Saccharomycetes</taxon>
        <taxon>Saccharomycodales</taxon>
        <taxon>Saccharomycodaceae</taxon>
        <taxon>Hanseniaspora</taxon>
    </lineage>
</organism>
<evidence type="ECO:0000256" key="6">
    <source>
        <dbReference type="ARBA" id="ARBA00022490"/>
    </source>
</evidence>
<reference evidence="10" key="1">
    <citation type="submission" date="2016-11" db="EMBL/GenBank/DDBJ databases">
        <authorList>
            <person name="Guldener U."/>
        </authorList>
    </citation>
    <scope>NUCLEOTIDE SEQUENCE [LARGE SCALE GENOMIC DNA]</scope>
</reference>
<dbReference type="GO" id="GO:0005634">
    <property type="term" value="C:nucleus"/>
    <property type="evidence" value="ECO:0007669"/>
    <property type="project" value="UniProtKB-SubCell"/>
</dbReference>
<dbReference type="Gene3D" id="3.40.50.300">
    <property type="entry name" value="P-loop containing nucleotide triphosphate hydrolases"/>
    <property type="match status" value="1"/>
</dbReference>
<evidence type="ECO:0000256" key="4">
    <source>
        <dbReference type="ARBA" id="ARBA00009567"/>
    </source>
</evidence>
<dbReference type="UniPathway" id="UPA00988"/>
<keyword evidence="7" id="KW-0819">tRNA processing</keyword>
<keyword evidence="6" id="KW-0963">Cytoplasm</keyword>